<dbReference type="EMBL" id="BMAU01021315">
    <property type="protein sequence ID" value="GFY12674.1"/>
    <property type="molecule type" value="Genomic_DNA"/>
</dbReference>
<evidence type="ECO:0000313" key="2">
    <source>
        <dbReference type="Proteomes" id="UP000887159"/>
    </source>
</evidence>
<name>A0A8X6SFF9_TRICX</name>
<evidence type="ECO:0000313" key="1">
    <source>
        <dbReference type="EMBL" id="GFY12674.1"/>
    </source>
</evidence>
<accession>A0A8X6SFF9</accession>
<proteinExistence type="predicted"/>
<dbReference type="Proteomes" id="UP000887159">
    <property type="component" value="Unassembled WGS sequence"/>
</dbReference>
<reference evidence="1" key="1">
    <citation type="submission" date="2020-08" db="EMBL/GenBank/DDBJ databases">
        <title>Multicomponent nature underlies the extraordinary mechanical properties of spider dragline silk.</title>
        <authorList>
            <person name="Kono N."/>
            <person name="Nakamura H."/>
            <person name="Mori M."/>
            <person name="Yoshida Y."/>
            <person name="Ohtoshi R."/>
            <person name="Malay A.D."/>
            <person name="Moran D.A.P."/>
            <person name="Tomita M."/>
            <person name="Numata K."/>
            <person name="Arakawa K."/>
        </authorList>
    </citation>
    <scope>NUCLEOTIDE SEQUENCE</scope>
</reference>
<protein>
    <submittedName>
        <fullName evidence="1">Uncharacterized protein</fullName>
    </submittedName>
</protein>
<comment type="caution">
    <text evidence="1">The sequence shown here is derived from an EMBL/GenBank/DDBJ whole genome shotgun (WGS) entry which is preliminary data.</text>
</comment>
<dbReference type="AlphaFoldDB" id="A0A8X6SFF9"/>
<organism evidence="1 2">
    <name type="scientific">Trichonephila clavipes</name>
    <name type="common">Golden silk orbweaver</name>
    <name type="synonym">Nephila clavipes</name>
    <dbReference type="NCBI Taxonomy" id="2585209"/>
    <lineage>
        <taxon>Eukaryota</taxon>
        <taxon>Metazoa</taxon>
        <taxon>Ecdysozoa</taxon>
        <taxon>Arthropoda</taxon>
        <taxon>Chelicerata</taxon>
        <taxon>Arachnida</taxon>
        <taxon>Araneae</taxon>
        <taxon>Araneomorphae</taxon>
        <taxon>Entelegynae</taxon>
        <taxon>Araneoidea</taxon>
        <taxon>Nephilidae</taxon>
        <taxon>Trichonephila</taxon>
    </lineage>
</organism>
<sequence length="101" mass="11162">MKSVADALGGHRFTCSWKQPAMDVLCRGEIVSNSELVNTLVCALEPIPVGSTSSSAWGGGMPKGTQFTRKGFRATNRYLGKQSLPCPYFIEKKTKFTFYNY</sequence>
<gene>
    <name evidence="1" type="ORF">TNCV_2448651</name>
</gene>
<keyword evidence="2" id="KW-1185">Reference proteome</keyword>